<evidence type="ECO:0000313" key="1">
    <source>
        <dbReference type="EMBL" id="KRZ02507.1"/>
    </source>
</evidence>
<sequence>MLKSWPAGNADGGRLPGWTTTAKERYRAIEDRSCPAHRHLDLRDGKLRKEDGLRRDCPQHEIGVNAEKTATVQQGPASQRVREVCAFPQLTFYYQRLLKNFAGNFNLLNRALVSPLVIGNLNFDRLCLLDIEDSDDAISAVFSQQLRGTSGDTYMVEGLQPERQTVPEFDFEVAVWPKKKYQNVGRFPDLLARSVPPVMTPETSTWNQKRRTVA</sequence>
<accession>A0A0V1GW78</accession>
<gene>
    <name evidence="1" type="ORF">T4B_3735</name>
</gene>
<protein>
    <submittedName>
        <fullName evidence="1">Uncharacterized protein</fullName>
    </submittedName>
</protein>
<dbReference type="Proteomes" id="UP000054805">
    <property type="component" value="Unassembled WGS sequence"/>
</dbReference>
<comment type="caution">
    <text evidence="1">The sequence shown here is derived from an EMBL/GenBank/DDBJ whole genome shotgun (WGS) entry which is preliminary data.</text>
</comment>
<evidence type="ECO:0000313" key="2">
    <source>
        <dbReference type="Proteomes" id="UP000054805"/>
    </source>
</evidence>
<name>A0A0V1GW78_TRIPS</name>
<organism evidence="1 2">
    <name type="scientific">Trichinella pseudospiralis</name>
    <name type="common">Parasitic roundworm</name>
    <dbReference type="NCBI Taxonomy" id="6337"/>
    <lineage>
        <taxon>Eukaryota</taxon>
        <taxon>Metazoa</taxon>
        <taxon>Ecdysozoa</taxon>
        <taxon>Nematoda</taxon>
        <taxon>Enoplea</taxon>
        <taxon>Dorylaimia</taxon>
        <taxon>Trichinellida</taxon>
        <taxon>Trichinellidae</taxon>
        <taxon>Trichinella</taxon>
    </lineage>
</organism>
<dbReference type="AlphaFoldDB" id="A0A0V1GW78"/>
<keyword evidence="2" id="KW-1185">Reference proteome</keyword>
<reference evidence="1 2" key="1">
    <citation type="submission" date="2015-01" db="EMBL/GenBank/DDBJ databases">
        <title>Evolution of Trichinella species and genotypes.</title>
        <authorList>
            <person name="Korhonen P.K."/>
            <person name="Edoardo P."/>
            <person name="Giuseppe L.R."/>
            <person name="Gasser R.B."/>
        </authorList>
    </citation>
    <scope>NUCLEOTIDE SEQUENCE [LARGE SCALE GENOMIC DNA]</scope>
    <source>
        <strain evidence="1">ISS588</strain>
    </source>
</reference>
<dbReference type="EMBL" id="JYDS01000568">
    <property type="protein sequence ID" value="KRZ02507.1"/>
    <property type="molecule type" value="Genomic_DNA"/>
</dbReference>
<proteinExistence type="predicted"/>